<dbReference type="Pfam" id="PF01743">
    <property type="entry name" value="PolyA_pol"/>
    <property type="match status" value="1"/>
</dbReference>
<feature type="region of interest" description="Disordered" evidence="5">
    <location>
        <begin position="723"/>
        <end position="794"/>
    </location>
</feature>
<protein>
    <submittedName>
        <fullName evidence="8">tRNA nucleotidyltransferase</fullName>
    </submittedName>
</protein>
<evidence type="ECO:0000313" key="8">
    <source>
        <dbReference type="EMBL" id="QRW27610.1"/>
    </source>
</evidence>
<evidence type="ECO:0000256" key="3">
    <source>
        <dbReference type="ARBA" id="ARBA00022884"/>
    </source>
</evidence>
<keyword evidence="6" id="KW-0812">Transmembrane</keyword>
<organism evidence="8 9">
    <name type="scientific">Rhizoctonia solani</name>
    <dbReference type="NCBI Taxonomy" id="456999"/>
    <lineage>
        <taxon>Eukaryota</taxon>
        <taxon>Fungi</taxon>
        <taxon>Dikarya</taxon>
        <taxon>Basidiomycota</taxon>
        <taxon>Agaricomycotina</taxon>
        <taxon>Agaricomycetes</taxon>
        <taxon>Cantharellales</taxon>
        <taxon>Ceratobasidiaceae</taxon>
        <taxon>Rhizoctonia</taxon>
    </lineage>
</organism>
<dbReference type="Proteomes" id="UP000650533">
    <property type="component" value="Chromosome 16"/>
</dbReference>
<proteinExistence type="inferred from homology"/>
<dbReference type="InterPro" id="IPR002646">
    <property type="entry name" value="PolA_pol_head_dom"/>
</dbReference>
<dbReference type="GO" id="GO:0052927">
    <property type="term" value="F:CC tRNA cytidylyltransferase activity"/>
    <property type="evidence" value="ECO:0007669"/>
    <property type="project" value="TreeGrafter"/>
</dbReference>
<dbReference type="AlphaFoldDB" id="A0A8H8P975"/>
<comment type="similarity">
    <text evidence="1 4">Belongs to the tRNA nucleotidyltransferase/poly(A) polymerase family.</text>
</comment>
<gene>
    <name evidence="8" type="ORF">RhiXN_02205</name>
</gene>
<evidence type="ECO:0000259" key="7">
    <source>
        <dbReference type="Pfam" id="PF01743"/>
    </source>
</evidence>
<name>A0A8H8P975_9AGAM</name>
<dbReference type="RefSeq" id="XP_043187847.1">
    <property type="nucleotide sequence ID" value="XM_043322024.1"/>
</dbReference>
<feature type="compositionally biased region" description="Basic and acidic residues" evidence="5">
    <location>
        <begin position="842"/>
        <end position="864"/>
    </location>
</feature>
<dbReference type="EMBL" id="CP059673">
    <property type="protein sequence ID" value="QRW27610.1"/>
    <property type="molecule type" value="Genomic_DNA"/>
</dbReference>
<keyword evidence="6" id="KW-1133">Transmembrane helix</keyword>
<evidence type="ECO:0000256" key="5">
    <source>
        <dbReference type="SAM" id="MobiDB-lite"/>
    </source>
</evidence>
<dbReference type="GeneID" id="67024487"/>
<dbReference type="InterPro" id="IPR043519">
    <property type="entry name" value="NT_sf"/>
</dbReference>
<dbReference type="GO" id="GO:0003723">
    <property type="term" value="F:RNA binding"/>
    <property type="evidence" value="ECO:0007669"/>
    <property type="project" value="UniProtKB-KW"/>
</dbReference>
<feature type="domain" description="Poly A polymerase head" evidence="7">
    <location>
        <begin position="7"/>
        <end position="60"/>
    </location>
</feature>
<dbReference type="PANTHER" id="PTHR13734:SF5">
    <property type="entry name" value="CCA TRNA NUCLEOTIDYLTRANSFERASE, MITOCHONDRIAL"/>
    <property type="match status" value="1"/>
</dbReference>
<evidence type="ECO:0000256" key="2">
    <source>
        <dbReference type="ARBA" id="ARBA00022679"/>
    </source>
</evidence>
<dbReference type="GO" id="GO:0052929">
    <property type="term" value="F:ATP:3'-cytidine-cytidine-tRNA adenylyltransferase activity"/>
    <property type="evidence" value="ECO:0007669"/>
    <property type="project" value="TreeGrafter"/>
</dbReference>
<evidence type="ECO:0000256" key="6">
    <source>
        <dbReference type="SAM" id="Phobius"/>
    </source>
</evidence>
<evidence type="ECO:0000256" key="1">
    <source>
        <dbReference type="ARBA" id="ARBA00007265"/>
    </source>
</evidence>
<keyword evidence="3 4" id="KW-0694">RNA-binding</keyword>
<dbReference type="SUPFAM" id="SSF81301">
    <property type="entry name" value="Nucleotidyltransferase"/>
    <property type="match status" value="1"/>
</dbReference>
<dbReference type="SUPFAM" id="SSF81891">
    <property type="entry name" value="Poly A polymerase C-terminal region-like"/>
    <property type="match status" value="1"/>
</dbReference>
<dbReference type="KEGG" id="rsx:RhiXN_02205"/>
<reference evidence="8" key="1">
    <citation type="submission" date="2020-05" db="EMBL/GenBank/DDBJ databases">
        <title>Evolutionary and genomic comparisons of hybrid uninucleate and nonhybrid Rhizoctonia fungi.</title>
        <authorList>
            <person name="Li C."/>
            <person name="Chen X."/>
        </authorList>
    </citation>
    <scope>NUCLEOTIDE SEQUENCE</scope>
    <source>
        <strain evidence="8">AG-1 IA</strain>
    </source>
</reference>
<keyword evidence="2 4" id="KW-0808">Transferase</keyword>
<dbReference type="GO" id="GO:0001680">
    <property type="term" value="P:tRNA 3'-terminal CCA addition"/>
    <property type="evidence" value="ECO:0007669"/>
    <property type="project" value="UniProtKB-ARBA"/>
</dbReference>
<sequence length="910" mass="99023">MHVLGHEVDFVNLRSETYAEDSRIPEIRIGTPLEDALRRDITINALFYNVHTRLVEDLTEKIYERVSLVPLAPLQTFQDDPLRILRVSDSRADLGSRLKRSGKAMHEQSIQVVLVGVLSILSGAFRMHCIEKYGIYDTVFGIPPDLVGKATGIQHSRSTGIHAASILCNFFNSVPTTLPIPHYELLKQAHEDHGLRQRLIFAAALTPWRDMIYPQKKGHQSAVELIVKEGLKIGSQNHFIPSVPKLFAAHKKSSNPSLEKFEGPSQRANSLVFLVALFSRTGPGRSHRRSNTLDDLEAQRVVQTYNELVDRVLELDLVKSIEEPPRLNGKEISTVLGIKPGKEIGMYMEHVVRWQLEHPDESIDACKVWLKDLHQSSINGGSGWLLMLPSGPEYERAQAWEAGLGSGCTLSHQAQQPVPSLEVVFFPSHLNRTFTVYLLRHLSLLVFAGIGLATLSLLPRVYSRSNWLEQSFYFAWGDSSIPFTVPVTTQCETIKVQWQRRSATGPDPVAPYTLQVLTSNYVVPFYINAGSSLSYDFTVPFAPGTQYQICMYDSNGQTGGCQATYTVIPATGTPSCANVTFPQTLDVDAKSSTGPLSQYGWPNQCTDISLTPKSGTPPFTFTAAPALHPPVNITSNSMAPINWTIDLSWGSPFFVTLADSSGRMWSYGPLHSGGNGVDTCLSGSNSSVPLGATVGAVIGAFVIGGVLASLLFFFVSRKRHNGGAMGGRPSLTSLDLREPSARGQELRPTPYITSPTGSRALYSPLGTREESYSTMNSGRPLMRTGSRSSFGREPAGLATTGLQAEPFNPAGAPTAAASVIHERQGTSTQRSSSPPPASPIEGHGRSDSGRDTRSQVYVVHHDGGRAPVTIMTSDGAEVVELPPGYSSVPESSRQRAGDSYGRSGKGALGR</sequence>
<feature type="region of interest" description="Disordered" evidence="5">
    <location>
        <begin position="821"/>
        <end position="910"/>
    </location>
</feature>
<feature type="transmembrane region" description="Helical" evidence="6">
    <location>
        <begin position="690"/>
        <end position="715"/>
    </location>
</feature>
<evidence type="ECO:0000256" key="4">
    <source>
        <dbReference type="RuleBase" id="RU003953"/>
    </source>
</evidence>
<dbReference type="Gene3D" id="3.30.460.10">
    <property type="entry name" value="Beta Polymerase, domain 2"/>
    <property type="match status" value="1"/>
</dbReference>
<dbReference type="PANTHER" id="PTHR13734">
    <property type="entry name" value="TRNA-NUCLEOTIDYLTRANSFERASE"/>
    <property type="match status" value="1"/>
</dbReference>
<accession>A0A8H8P975</accession>
<evidence type="ECO:0000313" key="9">
    <source>
        <dbReference type="Proteomes" id="UP000650533"/>
    </source>
</evidence>
<keyword evidence="6" id="KW-0472">Membrane</keyword>